<sequence>MTGCTAPSPVHSRLFMPSPPPTGFHIPSTTVATTSSSPASIAASPEYNQPPPPRPRWARAILGSLLSSPLAGDDSPFFTPRRKKKEKERKKMADSGGGSDWEVVSLTASTYAAAPGPISPIHNAADKRESPLLLVPNPPAPPAHFFMSQHFNLPAKEPLFGTHLENNKGGQELESGPAVPDGLNMPICPENYRDSEREDGLVLASPAGNGLGLQVEGGGGGEELQRTTTPCSLPDVAAGSDAAAVGSAVVSAPLPAPAPAPAATVPVAAPSGGLKSCNAGQAQAWWEKTYSFPRQDGNGNENGTQPLLAFRFVFVAGKLQLQEDHPHLSPVPEFVGQTQQQARARAAAAAGEDSSSSLHTVNAAAVVLAAAAQSSTGLGLRPNHHHLHDHDHDLSAAATRCQQDVPRVSPGRERGSPSSSPRLFRKLHRRSEQGSLLDGHVPVASSCQGADARGIDDDDDEEEVPDSAGEFVFGNADGRSAAPEEEIVEGKNWHFFPMATGEQHPNKIL</sequence>
<evidence type="ECO:0000313" key="2">
    <source>
        <dbReference type="EMBL" id="EMS64252.1"/>
    </source>
</evidence>
<dbReference type="AlphaFoldDB" id="M7ZVX9"/>
<organism evidence="2">
    <name type="scientific">Triticum urartu</name>
    <name type="common">Red wild einkorn</name>
    <name type="synonym">Crithodium urartu</name>
    <dbReference type="NCBI Taxonomy" id="4572"/>
    <lineage>
        <taxon>Eukaryota</taxon>
        <taxon>Viridiplantae</taxon>
        <taxon>Streptophyta</taxon>
        <taxon>Embryophyta</taxon>
        <taxon>Tracheophyta</taxon>
        <taxon>Spermatophyta</taxon>
        <taxon>Magnoliopsida</taxon>
        <taxon>Liliopsida</taxon>
        <taxon>Poales</taxon>
        <taxon>Poaceae</taxon>
        <taxon>BOP clade</taxon>
        <taxon>Pooideae</taxon>
        <taxon>Triticodae</taxon>
        <taxon>Triticeae</taxon>
        <taxon>Triticinae</taxon>
        <taxon>Triticum</taxon>
    </lineage>
</organism>
<dbReference type="InterPro" id="IPR040304">
    <property type="entry name" value="ATG8-IP-1/2"/>
</dbReference>
<protein>
    <submittedName>
        <fullName evidence="2">Uncharacterized protein</fullName>
    </submittedName>
</protein>
<evidence type="ECO:0000256" key="1">
    <source>
        <dbReference type="SAM" id="MobiDB-lite"/>
    </source>
</evidence>
<feature type="region of interest" description="Disordered" evidence="1">
    <location>
        <begin position="432"/>
        <end position="479"/>
    </location>
</feature>
<reference evidence="2" key="1">
    <citation type="journal article" date="2013" name="Nature">
        <title>Draft genome of the wheat A-genome progenitor Triticum urartu.</title>
        <authorList>
            <person name="Ling H.Q."/>
            <person name="Zhao S."/>
            <person name="Liu D."/>
            <person name="Wang J."/>
            <person name="Sun H."/>
            <person name="Zhang C."/>
            <person name="Fan H."/>
            <person name="Li D."/>
            <person name="Dong L."/>
            <person name="Tao Y."/>
            <person name="Gao C."/>
            <person name="Wu H."/>
            <person name="Li Y."/>
            <person name="Cui Y."/>
            <person name="Guo X."/>
            <person name="Zheng S."/>
            <person name="Wang B."/>
            <person name="Yu K."/>
            <person name="Liang Q."/>
            <person name="Yang W."/>
            <person name="Lou X."/>
            <person name="Chen J."/>
            <person name="Feng M."/>
            <person name="Jian J."/>
            <person name="Zhang X."/>
            <person name="Luo G."/>
            <person name="Jiang Y."/>
            <person name="Liu J."/>
            <person name="Wang Z."/>
            <person name="Sha Y."/>
            <person name="Zhang B."/>
            <person name="Wu H."/>
            <person name="Tang D."/>
            <person name="Shen Q."/>
            <person name="Xue P."/>
            <person name="Zou S."/>
            <person name="Wang X."/>
            <person name="Liu X."/>
            <person name="Wang F."/>
            <person name="Yang Y."/>
            <person name="An X."/>
            <person name="Dong Z."/>
            <person name="Zhang K."/>
            <person name="Zhang X."/>
            <person name="Luo M.C."/>
            <person name="Dvorak J."/>
            <person name="Tong Y."/>
            <person name="Wang J."/>
            <person name="Yang H."/>
            <person name="Li Z."/>
            <person name="Wang D."/>
            <person name="Zhang A."/>
            <person name="Wang J."/>
        </authorList>
    </citation>
    <scope>NUCLEOTIDE SEQUENCE</scope>
</reference>
<feature type="region of interest" description="Disordered" evidence="1">
    <location>
        <begin position="1"/>
        <end position="98"/>
    </location>
</feature>
<feature type="compositionally biased region" description="Basic residues" evidence="1">
    <location>
        <begin position="80"/>
        <end position="90"/>
    </location>
</feature>
<dbReference type="EMBL" id="KD058339">
    <property type="protein sequence ID" value="EMS64252.1"/>
    <property type="molecule type" value="Genomic_DNA"/>
</dbReference>
<feature type="compositionally biased region" description="Low complexity" evidence="1">
    <location>
        <begin position="26"/>
        <end position="45"/>
    </location>
</feature>
<gene>
    <name evidence="2" type="ORF">TRIUR3_00436</name>
</gene>
<feature type="compositionally biased region" description="Low complexity" evidence="1">
    <location>
        <begin position="339"/>
        <end position="350"/>
    </location>
</feature>
<name>M7ZVX9_TRIUA</name>
<dbReference type="PANTHER" id="PTHR34797:SF10">
    <property type="match status" value="1"/>
</dbReference>
<dbReference type="PANTHER" id="PTHR34797">
    <property type="entry name" value="ATG8-INTERACTING PROTEIN 2"/>
    <property type="match status" value="1"/>
</dbReference>
<proteinExistence type="predicted"/>
<feature type="compositionally biased region" description="Acidic residues" evidence="1">
    <location>
        <begin position="456"/>
        <end position="465"/>
    </location>
</feature>
<feature type="region of interest" description="Disordered" evidence="1">
    <location>
        <begin position="336"/>
        <end position="356"/>
    </location>
</feature>
<dbReference type="STRING" id="4572.M7ZVX9"/>
<accession>M7ZVX9</accession>